<dbReference type="GO" id="GO:0006412">
    <property type="term" value="P:translation"/>
    <property type="evidence" value="ECO:0007669"/>
    <property type="project" value="TreeGrafter"/>
</dbReference>
<dbReference type="PANTHER" id="PTHR10724:SF7">
    <property type="entry name" value="SMALL RIBOSOMAL SUBUNIT PROTEIN BS1C"/>
    <property type="match status" value="1"/>
</dbReference>
<name>A0A381Z0R9_9ZZZZ</name>
<dbReference type="InterPro" id="IPR035104">
    <property type="entry name" value="Ribosomal_protein_S1-like"/>
</dbReference>
<evidence type="ECO:0000259" key="4">
    <source>
        <dbReference type="PROSITE" id="PS50126"/>
    </source>
</evidence>
<dbReference type="NCBIfam" id="NF004952">
    <property type="entry name" value="PRK06299.1-2"/>
    <property type="match status" value="1"/>
</dbReference>
<evidence type="ECO:0000256" key="3">
    <source>
        <dbReference type="ARBA" id="ARBA00023274"/>
    </source>
</evidence>
<dbReference type="GO" id="GO:0003735">
    <property type="term" value="F:structural constituent of ribosome"/>
    <property type="evidence" value="ECO:0007669"/>
    <property type="project" value="TreeGrafter"/>
</dbReference>
<dbReference type="EMBL" id="UINC01019560">
    <property type="protein sequence ID" value="SVA82896.1"/>
    <property type="molecule type" value="Genomic_DNA"/>
</dbReference>
<gene>
    <name evidence="5" type="ORF">METZ01_LOCUS135750</name>
</gene>
<organism evidence="5">
    <name type="scientific">marine metagenome</name>
    <dbReference type="NCBI Taxonomy" id="408172"/>
    <lineage>
        <taxon>unclassified sequences</taxon>
        <taxon>metagenomes</taxon>
        <taxon>ecological metagenomes</taxon>
    </lineage>
</organism>
<feature type="domain" description="S1 motif" evidence="4">
    <location>
        <begin position="117"/>
        <end position="183"/>
    </location>
</feature>
<proteinExistence type="inferred from homology"/>
<dbReference type="InterPro" id="IPR050437">
    <property type="entry name" value="Ribos_protein_bS1-like"/>
</dbReference>
<dbReference type="PRINTS" id="PR00681">
    <property type="entry name" value="RIBOSOMALS1"/>
</dbReference>
<keyword evidence="3" id="KW-0687">Ribonucleoprotein</keyword>
<dbReference type="SMART" id="SM00316">
    <property type="entry name" value="S1"/>
    <property type="match status" value="6"/>
</dbReference>
<evidence type="ECO:0000256" key="2">
    <source>
        <dbReference type="ARBA" id="ARBA00022980"/>
    </source>
</evidence>
<feature type="domain" description="S1 motif" evidence="4">
    <location>
        <begin position="32"/>
        <end position="99"/>
    </location>
</feature>
<keyword evidence="2" id="KW-0689">Ribosomal protein</keyword>
<dbReference type="GO" id="GO:0005840">
    <property type="term" value="C:ribosome"/>
    <property type="evidence" value="ECO:0007669"/>
    <property type="project" value="UniProtKB-KW"/>
</dbReference>
<feature type="domain" description="S1 motif" evidence="4">
    <location>
        <begin position="289"/>
        <end position="359"/>
    </location>
</feature>
<dbReference type="SUPFAM" id="SSF50249">
    <property type="entry name" value="Nucleic acid-binding proteins"/>
    <property type="match status" value="6"/>
</dbReference>
<dbReference type="PANTHER" id="PTHR10724">
    <property type="entry name" value="30S RIBOSOMAL PROTEIN S1"/>
    <property type="match status" value="1"/>
</dbReference>
<dbReference type="InterPro" id="IPR003029">
    <property type="entry name" value="S1_domain"/>
</dbReference>
<dbReference type="Gene3D" id="2.40.50.140">
    <property type="entry name" value="Nucleic acid-binding proteins"/>
    <property type="match status" value="6"/>
</dbReference>
<dbReference type="Pfam" id="PF00575">
    <property type="entry name" value="S1"/>
    <property type="match status" value="6"/>
</dbReference>
<feature type="domain" description="S1 motif" evidence="4">
    <location>
        <begin position="204"/>
        <end position="272"/>
    </location>
</feature>
<comment type="similarity">
    <text evidence="1">Belongs to the bacterial ribosomal protein bS1 family.</text>
</comment>
<dbReference type="CDD" id="cd04465">
    <property type="entry name" value="S1_RPS1_repeat_ec2_hs2"/>
    <property type="match status" value="1"/>
</dbReference>
<dbReference type="InterPro" id="IPR012340">
    <property type="entry name" value="NA-bd_OB-fold"/>
</dbReference>
<reference evidence="5" key="1">
    <citation type="submission" date="2018-05" db="EMBL/GenBank/DDBJ databases">
        <authorList>
            <person name="Lanie J.A."/>
            <person name="Ng W.-L."/>
            <person name="Kazmierczak K.M."/>
            <person name="Andrzejewski T.M."/>
            <person name="Davidsen T.M."/>
            <person name="Wayne K.J."/>
            <person name="Tettelin H."/>
            <person name="Glass J.I."/>
            <person name="Rusch D."/>
            <person name="Podicherti R."/>
            <person name="Tsui H.-C.T."/>
            <person name="Winkler M.E."/>
        </authorList>
    </citation>
    <scope>NUCLEOTIDE SEQUENCE</scope>
</reference>
<accession>A0A381Z0R9</accession>
<dbReference type="PROSITE" id="PS50126">
    <property type="entry name" value="S1"/>
    <property type="match status" value="6"/>
</dbReference>
<feature type="domain" description="S1 motif" evidence="4">
    <location>
        <begin position="460"/>
        <end position="530"/>
    </location>
</feature>
<dbReference type="GO" id="GO:0003729">
    <property type="term" value="F:mRNA binding"/>
    <property type="evidence" value="ECO:0007669"/>
    <property type="project" value="TreeGrafter"/>
</dbReference>
<protein>
    <recommendedName>
        <fullName evidence="4">S1 motif domain-containing protein</fullName>
    </recommendedName>
</protein>
<feature type="domain" description="S1 motif" evidence="4">
    <location>
        <begin position="376"/>
        <end position="444"/>
    </location>
</feature>
<dbReference type="GO" id="GO:1990904">
    <property type="term" value="C:ribonucleoprotein complex"/>
    <property type="evidence" value="ECO:0007669"/>
    <property type="project" value="UniProtKB-KW"/>
</dbReference>
<evidence type="ECO:0000313" key="5">
    <source>
        <dbReference type="EMBL" id="SVA82896.1"/>
    </source>
</evidence>
<dbReference type="AlphaFoldDB" id="A0A381Z0R9"/>
<sequence>MEEIYKDLSSPKSKEFEKLLNSEFSKSQISEGKIADGTITKITNKLIFLELPGAKSEGTLDINEMKLLKEEGNLKVGSKISVLVVKLEDKKGDLIISREKAKKIKSWKQLEKAFENNEEVQGRIISKIKGGFVVNIQSSMCFLPGSQVDLKPQKNINHLMKEPLKFMIVKCDKIRGNIVVSRRAVLENMKNASKEEVLSKFNEGDIVEGTVKGITDYGVFFDLNGIDCMTHINECSWSRIGHPEELFTIGQKQKLKIIKIDTENKKISTSVKMLTPDPFNTKINNYKVGKIYPAEVRKITDYGVFLSLEEGLEGLCHQSELTHIKKNISAKKLLSLSQKIEVMIMEIDVKKRRISLSYKNTQPNPWKKFEKEFPVGSKVEGTIKNITEFALFININDFDLDGMIHYKDISYEESAEELEKYKKNDPITAKVLEHNQEKIRLGLKQLLPDPIDYFKDKKKKDIITVIVLETLDNGIKVKPDGCPMEILIKKNQIAINKEDQRTNRFNKGDKVDCMLLDLDLKKRKVSLSIKMLEEEQTKEAIKRYGSVDSGRSLPFAELPKTLKKKNKTKEK</sequence>
<evidence type="ECO:0000256" key="1">
    <source>
        <dbReference type="ARBA" id="ARBA00006767"/>
    </source>
</evidence>
<dbReference type="CDD" id="cd05688">
    <property type="entry name" value="S1_RPS1_repeat_ec3"/>
    <property type="match status" value="1"/>
</dbReference>